<reference evidence="1" key="1">
    <citation type="submission" date="2023-04" db="EMBL/GenBank/DDBJ databases">
        <title>A chromosome-level genome assembly of the parasitoid wasp Eretmocerus hayati.</title>
        <authorList>
            <person name="Zhong Y."/>
            <person name="Liu S."/>
            <person name="Liu Y."/>
        </authorList>
    </citation>
    <scope>NUCLEOTIDE SEQUENCE</scope>
    <source>
        <strain evidence="1">ZJU_SS_LIU_2023</strain>
    </source>
</reference>
<keyword evidence="2" id="KW-1185">Reference proteome</keyword>
<proteinExistence type="predicted"/>
<gene>
    <name evidence="1" type="ORF">QAD02_001791</name>
</gene>
<comment type="caution">
    <text evidence="1">The sequence shown here is derived from an EMBL/GenBank/DDBJ whole genome shotgun (WGS) entry which is preliminary data.</text>
</comment>
<dbReference type="EMBL" id="CM056743">
    <property type="protein sequence ID" value="KAJ8670532.1"/>
    <property type="molecule type" value="Genomic_DNA"/>
</dbReference>
<name>A0ACC2NHF4_9HYME</name>
<evidence type="ECO:0000313" key="1">
    <source>
        <dbReference type="EMBL" id="KAJ8670532.1"/>
    </source>
</evidence>
<dbReference type="Proteomes" id="UP001239111">
    <property type="component" value="Chromosome 3"/>
</dbReference>
<organism evidence="1 2">
    <name type="scientific">Eretmocerus hayati</name>
    <dbReference type="NCBI Taxonomy" id="131215"/>
    <lineage>
        <taxon>Eukaryota</taxon>
        <taxon>Metazoa</taxon>
        <taxon>Ecdysozoa</taxon>
        <taxon>Arthropoda</taxon>
        <taxon>Hexapoda</taxon>
        <taxon>Insecta</taxon>
        <taxon>Pterygota</taxon>
        <taxon>Neoptera</taxon>
        <taxon>Endopterygota</taxon>
        <taxon>Hymenoptera</taxon>
        <taxon>Apocrita</taxon>
        <taxon>Proctotrupomorpha</taxon>
        <taxon>Chalcidoidea</taxon>
        <taxon>Aphelinidae</taxon>
        <taxon>Aphelininae</taxon>
        <taxon>Eretmocerus</taxon>
    </lineage>
</organism>
<accession>A0ACC2NHF4</accession>
<protein>
    <submittedName>
        <fullName evidence="1">Uncharacterized protein</fullName>
    </submittedName>
</protein>
<evidence type="ECO:0000313" key="2">
    <source>
        <dbReference type="Proteomes" id="UP001239111"/>
    </source>
</evidence>
<sequence>MRSRFRLRCSSLVFLLILLLRMRDGECKYEVSKFGKGLPFKPVVGNEVDSTVEDDSAMYVDNRIDSTPTFVSPVEKILRAVIAPIGWIEQAAQFKIVSLPKDSVMGKLWEGLTKPIRNIVEPTDKAIRGGFGQVLNLIGSRFKAIYPGTEWCGDGNVAPNLSDVGVFKHADRCCRSHDLCKISMDAGASIHGLLNNGIYTRSHCSCDASFYRCLKEAHSLIATNIGFTYFNILRPQCFKEEYPARCVRYGKTRLRNNKCITYDFDRTKRKIWQWFDTPDFL</sequence>